<comment type="similarity">
    <text evidence="2">Belongs to the ABC transporter superfamily. ABCG family. PDR (TC 3.A.1.205) subfamily.</text>
</comment>
<dbReference type="GO" id="GO:0005886">
    <property type="term" value="C:plasma membrane"/>
    <property type="evidence" value="ECO:0007669"/>
    <property type="project" value="UniProtKB-ARBA"/>
</dbReference>
<evidence type="ECO:0000256" key="1">
    <source>
        <dbReference type="ARBA" id="ARBA00004141"/>
    </source>
</evidence>
<feature type="domain" description="ABC transporter" evidence="11">
    <location>
        <begin position="213"/>
        <end position="499"/>
    </location>
</feature>
<accession>A0ABD1ZMS3</accession>
<dbReference type="Pfam" id="PF01061">
    <property type="entry name" value="ABC2_membrane"/>
    <property type="match status" value="2"/>
</dbReference>
<evidence type="ECO:0000313" key="13">
    <source>
        <dbReference type="Proteomes" id="UP001605036"/>
    </source>
</evidence>
<feature type="compositionally biased region" description="Basic and acidic residues" evidence="9">
    <location>
        <begin position="1"/>
        <end position="11"/>
    </location>
</feature>
<keyword evidence="6" id="KW-0067">ATP-binding</keyword>
<dbReference type="SUPFAM" id="SSF52540">
    <property type="entry name" value="P-loop containing nucleoside triphosphate hydrolases"/>
    <property type="match status" value="2"/>
</dbReference>
<keyword evidence="4 10" id="KW-0812">Transmembrane</keyword>
<sequence>MGSDTESKETEVEQSSSEPFGTIPSQSFPRGSSIPLKATTSSSSTTRLNVHGSFRTRRSQSDADAEEAQYFAQKLQEWYDRNHSVNLYDSRPPAVPPAWLQRGIAATIDEKGKSPVADEVKLSEGREMKEKLPNLSKEELVGLVMSFYNELVVTGRRDDANRLLGSIMHKEDASKPGEAKTVETGIDKLLNEGLLSFLLKINKQLPPLPAQVIKFKDVSYYTHLPEAKEGYDTVGSVSLKLFLPCLGAGKAPSKFPILQDCTGYLMPGTLTLVCGPPGCGKSSLHKLIAGRLRASKKTFLSGSVTYNGKGFKEFQPRRAAAYIAQTDRHLPTLTVRETVAFAYECTSLYRQETNKNGKLSKVAKELGGENLPLELILHLLGLRAVADTPVGSATVRGVSGGERHRVTTAEMVIGSYSVLLLDEISTGLDSSATFDIVSTLRTIARVRQTTCLLSLLQPSPEVFDMFDRVIVLSEGSIIYQGPKDDIIPYFSELGYTKPKHVDVADFLQEITTADGVHFIEPGFRPLNTEEFHAAYLKSDMYADVLRIVNNPKVVQEIWVQSEKPLGLKLHDQFGARPGDKNLVEVFEVEATGTVATADIQQTARVKAGDVITAVVGSHGKLDYISGTSQEFVAEDVVQKVMDAQGTVRLQLERVFDEGKITQPVFVEEYVQDWKSSAKTVLLRQSKLAIRNTVFVIARNVQVLIIGIFTGTLFYRVSDSHDQSTMDLKKSLAFLACMALSLNTVSQIPAQLDERQVFEKQYSARFFRTQSYVLASSMSGVPYLIMETAIYCPLLYWLTGLSGANQGIHFVLYMLIVFMSGLAGGALIRLIVSVSETREGATGLAGLSIVMFLLFAGFLITVNKVPHWWVWMYYISPLQWGVTSLICNEFLSGKYDMPCSADLNYCLPRMDLTVGQAYLDFYGFPTTFLRGVWVPVIVLSTYFTTFTCLTFITVSNLRFEEVKLPTAARLLAAKNLTLKESGKMPEEPQSPPITEVESETTRVTISVVDTSTIGQFVPMILSFHKITYEVDVPGAHDPRQLLAGVSGFARPGTLTALMGSSGAGKTTLLDVLAGRKTVGRITGEILINGYPKVPDTFARISGYVEQNDIHTPFITVKESLDFSANLRLPSKANRKQFVKEVMDVLELGGVGNKLVGAIGDSGISVEEAKRLTIGVELVANPSILFLDEPTSGLDSRAAQIVMRSITGIVKTGRTVICTIHQPSRRLFLSFDHLLLLKRGGRIVYFGPIGKDAEDLLAYFHSLPGIQECGQNQNPASYMLEIIGAGIGHSAGRDFAMDYSQSSLNQANFTKRQYKTYWRNIAYSFGRMMLSVVLGLLLGSAFWQIKYDNTPGMASRLGLIYLSIVFVAITNANNVIPQVNAERPVYYRERASNMYSLLLYNMSWTLAEIPYLCVSTLIFCGICFPMAGVATETATQFFQYWFVFFEYAASITFFGIFMAMMTPNAEVLESHNTTYKFLFNLHYKKHKGSVNKKGIETPDTYS</sequence>
<proteinExistence type="inferred from homology"/>
<feature type="transmembrane region" description="Helical" evidence="10">
    <location>
        <begin position="1355"/>
        <end position="1374"/>
    </location>
</feature>
<dbReference type="Pfam" id="PF00005">
    <property type="entry name" value="ABC_tran"/>
    <property type="match status" value="2"/>
</dbReference>
<gene>
    <name evidence="12" type="ORF">R1flu_020884</name>
</gene>
<keyword evidence="13" id="KW-1185">Reference proteome</keyword>
<feature type="transmembrane region" description="Helical" evidence="10">
    <location>
        <begin position="843"/>
        <end position="861"/>
    </location>
</feature>
<feature type="transmembrane region" description="Helical" evidence="10">
    <location>
        <begin position="1395"/>
        <end position="1425"/>
    </location>
</feature>
<feature type="transmembrane region" description="Helical" evidence="10">
    <location>
        <begin position="1437"/>
        <end position="1458"/>
    </location>
</feature>
<comment type="caution">
    <text evidence="12">The sequence shown here is derived from an EMBL/GenBank/DDBJ whole genome shotgun (WGS) entry which is preliminary data.</text>
</comment>
<feature type="compositionally biased region" description="Polar residues" evidence="9">
    <location>
        <begin position="13"/>
        <end position="30"/>
    </location>
</feature>
<comment type="subcellular location">
    <subcellularLocation>
        <location evidence="1">Membrane</location>
        <topology evidence="1">Multi-pass membrane protein</topology>
    </subcellularLocation>
</comment>
<dbReference type="InterPro" id="IPR003593">
    <property type="entry name" value="AAA+_ATPase"/>
</dbReference>
<dbReference type="InterPro" id="IPR027417">
    <property type="entry name" value="P-loop_NTPase"/>
</dbReference>
<dbReference type="InterPro" id="IPR043926">
    <property type="entry name" value="ABCG_dom"/>
</dbReference>
<dbReference type="FunFam" id="3.40.50.300:FF:003489">
    <property type="entry name" value="ABC transporter G family member 39"/>
    <property type="match status" value="1"/>
</dbReference>
<evidence type="ECO:0000256" key="10">
    <source>
        <dbReference type="SAM" id="Phobius"/>
    </source>
</evidence>
<evidence type="ECO:0000256" key="4">
    <source>
        <dbReference type="ARBA" id="ARBA00022692"/>
    </source>
</evidence>
<feature type="transmembrane region" description="Helical" evidence="10">
    <location>
        <begin position="931"/>
        <end position="953"/>
    </location>
</feature>
<feature type="region of interest" description="Disordered" evidence="9">
    <location>
        <begin position="1"/>
        <end position="65"/>
    </location>
</feature>
<evidence type="ECO:0000256" key="6">
    <source>
        <dbReference type="ARBA" id="ARBA00022840"/>
    </source>
</evidence>
<keyword evidence="8 10" id="KW-0472">Membrane</keyword>
<feature type="compositionally biased region" description="Polar residues" evidence="9">
    <location>
        <begin position="38"/>
        <end position="48"/>
    </location>
</feature>
<dbReference type="Proteomes" id="UP001605036">
    <property type="component" value="Unassembled WGS sequence"/>
</dbReference>
<dbReference type="Pfam" id="PF19055">
    <property type="entry name" value="ABC2_membrane_7"/>
    <property type="match status" value="2"/>
</dbReference>
<dbReference type="PROSITE" id="PS50893">
    <property type="entry name" value="ABC_TRANSPORTER_2"/>
    <property type="match status" value="2"/>
</dbReference>
<dbReference type="InterPro" id="IPR003439">
    <property type="entry name" value="ABC_transporter-like_ATP-bd"/>
</dbReference>
<evidence type="ECO:0000259" key="11">
    <source>
        <dbReference type="PROSITE" id="PS50893"/>
    </source>
</evidence>
<dbReference type="InterPro" id="IPR034003">
    <property type="entry name" value="ABCG_PDR_2"/>
</dbReference>
<feature type="domain" description="ABC transporter" evidence="11">
    <location>
        <begin position="1020"/>
        <end position="1263"/>
    </location>
</feature>
<dbReference type="Gene3D" id="3.40.50.300">
    <property type="entry name" value="P-loop containing nucleotide triphosphate hydrolases"/>
    <property type="match status" value="2"/>
</dbReference>
<reference evidence="12 13" key="1">
    <citation type="submission" date="2024-09" db="EMBL/GenBank/DDBJ databases">
        <title>Chromosome-scale assembly of Riccia fluitans.</title>
        <authorList>
            <person name="Paukszto L."/>
            <person name="Sawicki J."/>
            <person name="Karawczyk K."/>
            <person name="Piernik-Szablinska J."/>
            <person name="Szczecinska M."/>
            <person name="Mazdziarz M."/>
        </authorList>
    </citation>
    <scope>NUCLEOTIDE SEQUENCE [LARGE SCALE GENOMIC DNA]</scope>
    <source>
        <strain evidence="12">Rf_01</strain>
        <tissue evidence="12">Aerial parts of the thallus</tissue>
    </source>
</reference>
<dbReference type="CDD" id="cd03232">
    <property type="entry name" value="ABCG_PDR_domain2"/>
    <property type="match status" value="1"/>
</dbReference>
<evidence type="ECO:0000256" key="8">
    <source>
        <dbReference type="ARBA" id="ARBA00023136"/>
    </source>
</evidence>
<evidence type="ECO:0000256" key="2">
    <source>
        <dbReference type="ARBA" id="ARBA00006012"/>
    </source>
</evidence>
<evidence type="ECO:0000256" key="7">
    <source>
        <dbReference type="ARBA" id="ARBA00022989"/>
    </source>
</evidence>
<keyword evidence="5" id="KW-0547">Nucleotide-binding</keyword>
<evidence type="ECO:0000313" key="12">
    <source>
        <dbReference type="EMBL" id="KAL2652756.1"/>
    </source>
</evidence>
<dbReference type="InterPro" id="IPR013525">
    <property type="entry name" value="ABC2_TM"/>
</dbReference>
<keyword evidence="3" id="KW-0813">Transport</keyword>
<dbReference type="PANTHER" id="PTHR19241">
    <property type="entry name" value="ATP-BINDING CASSETTE TRANSPORTER"/>
    <property type="match status" value="1"/>
</dbReference>
<dbReference type="SMART" id="SM00382">
    <property type="entry name" value="AAA"/>
    <property type="match status" value="2"/>
</dbReference>
<evidence type="ECO:0000256" key="3">
    <source>
        <dbReference type="ARBA" id="ARBA00022448"/>
    </source>
</evidence>
<keyword evidence="7 10" id="KW-1133">Transmembrane helix</keyword>
<protein>
    <recommendedName>
        <fullName evidence="11">ABC transporter domain-containing protein</fullName>
    </recommendedName>
</protein>
<feature type="transmembrane region" description="Helical" evidence="10">
    <location>
        <begin position="693"/>
        <end position="716"/>
    </location>
</feature>
<name>A0ABD1ZMS3_9MARC</name>
<feature type="transmembrane region" description="Helical" evidence="10">
    <location>
        <begin position="771"/>
        <end position="797"/>
    </location>
</feature>
<organism evidence="12 13">
    <name type="scientific">Riccia fluitans</name>
    <dbReference type="NCBI Taxonomy" id="41844"/>
    <lineage>
        <taxon>Eukaryota</taxon>
        <taxon>Viridiplantae</taxon>
        <taxon>Streptophyta</taxon>
        <taxon>Embryophyta</taxon>
        <taxon>Marchantiophyta</taxon>
        <taxon>Marchantiopsida</taxon>
        <taxon>Marchantiidae</taxon>
        <taxon>Marchantiales</taxon>
        <taxon>Ricciaceae</taxon>
        <taxon>Riccia</taxon>
    </lineage>
</organism>
<evidence type="ECO:0000256" key="5">
    <source>
        <dbReference type="ARBA" id="ARBA00022741"/>
    </source>
</evidence>
<dbReference type="GO" id="GO:0005524">
    <property type="term" value="F:ATP binding"/>
    <property type="evidence" value="ECO:0007669"/>
    <property type="project" value="UniProtKB-KW"/>
</dbReference>
<feature type="transmembrane region" description="Helical" evidence="10">
    <location>
        <begin position="809"/>
        <end position="831"/>
    </location>
</feature>
<evidence type="ECO:0000256" key="9">
    <source>
        <dbReference type="SAM" id="MobiDB-lite"/>
    </source>
</evidence>
<feature type="transmembrane region" description="Helical" evidence="10">
    <location>
        <begin position="1319"/>
        <end position="1343"/>
    </location>
</feature>
<dbReference type="EMBL" id="JBHFFA010000001">
    <property type="protein sequence ID" value="KAL2652756.1"/>
    <property type="molecule type" value="Genomic_DNA"/>
</dbReference>